<keyword evidence="1" id="KW-1185">Reference proteome</keyword>
<proteinExistence type="predicted"/>
<dbReference type="WBParaSite" id="TMUE_1000002932.1">
    <property type="protein sequence ID" value="TMUE_1000002932.1"/>
    <property type="gene ID" value="WBGene00293601"/>
</dbReference>
<reference evidence="2" key="1">
    <citation type="submission" date="2019-12" db="UniProtKB">
        <authorList>
            <consortium name="WormBaseParasite"/>
        </authorList>
    </citation>
    <scope>IDENTIFICATION</scope>
</reference>
<accession>A0A5S6Q7J2</accession>
<evidence type="ECO:0000313" key="2">
    <source>
        <dbReference type="WBParaSite" id="TMUE_1000002932.1"/>
    </source>
</evidence>
<dbReference type="Proteomes" id="UP000046395">
    <property type="component" value="Unassembled WGS sequence"/>
</dbReference>
<name>A0A5S6Q7J2_TRIMR</name>
<dbReference type="AlphaFoldDB" id="A0A5S6Q7J2"/>
<evidence type="ECO:0000313" key="1">
    <source>
        <dbReference type="Proteomes" id="UP000046395"/>
    </source>
</evidence>
<sequence>MERLPFAELCAEFVYDELAAVQFMKDKGVIHQHRTCARCRRSMVLRYRKDRDDVRWRCCGKQCRKEVSVKTGTWLQGSNGSANALLYVSYTRAQKGPVQCVSMIKRFLNWT</sequence>
<organism evidence="1 2">
    <name type="scientific">Trichuris muris</name>
    <name type="common">Mouse whipworm</name>
    <dbReference type="NCBI Taxonomy" id="70415"/>
    <lineage>
        <taxon>Eukaryota</taxon>
        <taxon>Metazoa</taxon>
        <taxon>Ecdysozoa</taxon>
        <taxon>Nematoda</taxon>
        <taxon>Enoplea</taxon>
        <taxon>Dorylaimia</taxon>
        <taxon>Trichinellida</taxon>
        <taxon>Trichuridae</taxon>
        <taxon>Trichuris</taxon>
    </lineage>
</organism>
<protein>
    <submittedName>
        <fullName evidence="2">Transposase zinc-ribbon domain-containing protein</fullName>
    </submittedName>
</protein>